<organism evidence="1 2">
    <name type="scientific">Weissella oryzae (strain DSM 25784 / JCM 18191 / LMG 30913 / SG25)</name>
    <dbReference type="NCBI Taxonomy" id="1329250"/>
    <lineage>
        <taxon>Bacteria</taxon>
        <taxon>Bacillati</taxon>
        <taxon>Bacillota</taxon>
        <taxon>Bacilli</taxon>
        <taxon>Lactobacillales</taxon>
        <taxon>Lactobacillaceae</taxon>
        <taxon>Weissella</taxon>
    </lineage>
</organism>
<name>A0A069CRW4_WEIOS</name>
<dbReference type="GO" id="GO:0000287">
    <property type="term" value="F:magnesium ion binding"/>
    <property type="evidence" value="ECO:0007669"/>
    <property type="project" value="TreeGrafter"/>
</dbReference>
<accession>A0A069CRW4</accession>
<dbReference type="OrthoDB" id="9814970at2"/>
<dbReference type="InterPro" id="IPR036412">
    <property type="entry name" value="HAD-like_sf"/>
</dbReference>
<reference evidence="2" key="1">
    <citation type="journal article" date="2014" name="Genome Announc.">
        <title>Draft genome sequence of Weissella oryzae SG25T, isolated from fermented rice grains.</title>
        <authorList>
            <person name="Tanizawa Y."/>
            <person name="Fujisawa T."/>
            <person name="Mochizuki T."/>
            <person name="Kaminuma E."/>
            <person name="Suzuki Y."/>
            <person name="Nakamura Y."/>
            <person name="Tohno M."/>
        </authorList>
    </citation>
    <scope>NUCLEOTIDE SEQUENCE [LARGE SCALE GENOMIC DNA]</scope>
    <source>
        <strain evidence="2">DSM 25784 / JCM 18191 / LMG 30913 / SG25</strain>
    </source>
</reference>
<dbReference type="PANTHER" id="PTHR10000">
    <property type="entry name" value="PHOSPHOSERINE PHOSPHATASE"/>
    <property type="match status" value="1"/>
</dbReference>
<dbReference type="GO" id="GO:0005829">
    <property type="term" value="C:cytosol"/>
    <property type="evidence" value="ECO:0007669"/>
    <property type="project" value="TreeGrafter"/>
</dbReference>
<dbReference type="Gene3D" id="3.40.50.1000">
    <property type="entry name" value="HAD superfamily/HAD-like"/>
    <property type="match status" value="1"/>
</dbReference>
<dbReference type="Gene3D" id="3.30.1240.10">
    <property type="match status" value="1"/>
</dbReference>
<evidence type="ECO:0000313" key="2">
    <source>
        <dbReference type="Proteomes" id="UP000030643"/>
    </source>
</evidence>
<evidence type="ECO:0000313" key="1">
    <source>
        <dbReference type="EMBL" id="GAK30149.1"/>
    </source>
</evidence>
<dbReference type="PROSITE" id="PS01229">
    <property type="entry name" value="COF_2"/>
    <property type="match status" value="1"/>
</dbReference>
<dbReference type="Proteomes" id="UP000030643">
    <property type="component" value="Unassembled WGS sequence"/>
</dbReference>
<dbReference type="STRING" id="1329250.WOSG25_012460"/>
<sequence length="274" mass="30732">MTNPRLIASDLDGTFLTVNKSYNHQRFQRILNKMREVDAHFIIATGRDMINVNKLFKDFIGQVDLVVDNGALVQNAAGDTLKEAFLSKSELKHAMDVVEQMPFRPKIGAAFASRHKLYMLQDQARINWPHTLQLRLAGFELEIIKSIDELPDEILKFTIAFRPEDTKQFIEQTRSVIKNQGHVTTSGYGSVDIVGPGVNKASGLAVLAKYYGLTLEEDLAAFGDGLNDYEMLSAAGFPRAMPNGDAYLLDGKFEQALTDNEHEGVFKTIETLWY</sequence>
<keyword evidence="2" id="KW-1185">Reference proteome</keyword>
<dbReference type="RefSeq" id="WP_027698286.1">
    <property type="nucleotide sequence ID" value="NZ_DF820484.1"/>
</dbReference>
<proteinExistence type="predicted"/>
<dbReference type="SUPFAM" id="SSF56784">
    <property type="entry name" value="HAD-like"/>
    <property type="match status" value="1"/>
</dbReference>
<dbReference type="GO" id="GO:0016791">
    <property type="term" value="F:phosphatase activity"/>
    <property type="evidence" value="ECO:0007669"/>
    <property type="project" value="TreeGrafter"/>
</dbReference>
<dbReference type="EMBL" id="DF820484">
    <property type="protein sequence ID" value="GAK30149.1"/>
    <property type="molecule type" value="Genomic_DNA"/>
</dbReference>
<gene>
    <name evidence="1" type="primary">supH</name>
    <name evidence="1" type="ORF">WOSG25_012460</name>
</gene>
<dbReference type="InterPro" id="IPR023214">
    <property type="entry name" value="HAD_sf"/>
</dbReference>
<dbReference type="Pfam" id="PF08282">
    <property type="entry name" value="Hydrolase_3"/>
    <property type="match status" value="1"/>
</dbReference>
<dbReference type="AlphaFoldDB" id="A0A069CRW4"/>
<dbReference type="PANTHER" id="PTHR10000:SF53">
    <property type="entry name" value="5-AMINO-6-(5-PHOSPHO-D-RIBITYLAMINO)URACIL PHOSPHATASE YBJI-RELATED"/>
    <property type="match status" value="1"/>
</dbReference>
<dbReference type="eggNOG" id="COG0561">
    <property type="taxonomic scope" value="Bacteria"/>
</dbReference>
<protein>
    <submittedName>
        <fullName evidence="1">Possible sugar phosphatase</fullName>
    </submittedName>
</protein>